<dbReference type="AlphaFoldDB" id="A0A8J3U5B2"/>
<dbReference type="PROSITE" id="PS00356">
    <property type="entry name" value="HTH_LACI_1"/>
    <property type="match status" value="1"/>
</dbReference>
<keyword evidence="1" id="KW-0805">Transcription regulation</keyword>
<dbReference type="Pfam" id="PF00356">
    <property type="entry name" value="LacI"/>
    <property type="match status" value="1"/>
</dbReference>
<keyword evidence="2" id="KW-0238">DNA-binding</keyword>
<dbReference type="GO" id="GO:0003700">
    <property type="term" value="F:DNA-binding transcription factor activity"/>
    <property type="evidence" value="ECO:0007669"/>
    <property type="project" value="TreeGrafter"/>
</dbReference>
<dbReference type="InterPro" id="IPR000843">
    <property type="entry name" value="HTH_LacI"/>
</dbReference>
<gene>
    <name evidence="5" type="ORF">Pmi06nite_64270</name>
</gene>
<dbReference type="PROSITE" id="PS50932">
    <property type="entry name" value="HTH_LACI_2"/>
    <property type="match status" value="1"/>
</dbReference>
<keyword evidence="6" id="KW-1185">Reference proteome</keyword>
<organism evidence="5 6">
    <name type="scientific">Planotetraspora mira</name>
    <dbReference type="NCBI Taxonomy" id="58121"/>
    <lineage>
        <taxon>Bacteria</taxon>
        <taxon>Bacillati</taxon>
        <taxon>Actinomycetota</taxon>
        <taxon>Actinomycetes</taxon>
        <taxon>Streptosporangiales</taxon>
        <taxon>Streptosporangiaceae</taxon>
        <taxon>Planotetraspora</taxon>
    </lineage>
</organism>
<keyword evidence="3" id="KW-0804">Transcription</keyword>
<dbReference type="SMART" id="SM00354">
    <property type="entry name" value="HTH_LACI"/>
    <property type="match status" value="1"/>
</dbReference>
<accession>A0A8J3U5B2</accession>
<evidence type="ECO:0000313" key="5">
    <source>
        <dbReference type="EMBL" id="GII32985.1"/>
    </source>
</evidence>
<dbReference type="PANTHER" id="PTHR30146">
    <property type="entry name" value="LACI-RELATED TRANSCRIPTIONAL REPRESSOR"/>
    <property type="match status" value="1"/>
</dbReference>
<dbReference type="InterPro" id="IPR046335">
    <property type="entry name" value="LacI/GalR-like_sensor"/>
</dbReference>
<evidence type="ECO:0000256" key="3">
    <source>
        <dbReference type="ARBA" id="ARBA00023163"/>
    </source>
</evidence>
<evidence type="ECO:0000256" key="2">
    <source>
        <dbReference type="ARBA" id="ARBA00023125"/>
    </source>
</evidence>
<evidence type="ECO:0000259" key="4">
    <source>
        <dbReference type="PROSITE" id="PS50932"/>
    </source>
</evidence>
<dbReference type="Gene3D" id="1.10.260.40">
    <property type="entry name" value="lambda repressor-like DNA-binding domains"/>
    <property type="match status" value="1"/>
</dbReference>
<protein>
    <submittedName>
        <fullName evidence="5">LacI family transcriptional regulator</fullName>
    </submittedName>
</protein>
<dbReference type="CDD" id="cd01392">
    <property type="entry name" value="HTH_LacI"/>
    <property type="match status" value="1"/>
</dbReference>
<name>A0A8J3U5B2_9ACTN</name>
<sequence>MVADTGPVQLREHVRRPTITDIARQAGVSKGAVSYALNGQPGVSEATRARILAIAEEIGWRPNIAARALNGARANAIGLALCRPARILGMEPFFMELISGIEAELSARSCALLLQVVADHDAEMAVYRRWWGEGRVDGAILVDLHVDDRRVPEIESLGLPAVVIGHPSAAGSLVPVWSDDGAAVRETVEYLAALGHRNIARVAGLPRLVHTSIRDEAFGNICRQLGLAEHTTVHTDYTGEEGARATRRLLSSSRRPTAIVYDNDIMAVAGLSVAQEMRLSVPADLSIVAWDDSPLSQVVRPSLTALTRDIPAYGAHAAARLLALIDGDRAAPLEDAAARLTPRGSTAPPG</sequence>
<dbReference type="GO" id="GO:0000976">
    <property type="term" value="F:transcription cis-regulatory region binding"/>
    <property type="evidence" value="ECO:0007669"/>
    <property type="project" value="TreeGrafter"/>
</dbReference>
<feature type="domain" description="HTH lacI-type" evidence="4">
    <location>
        <begin position="17"/>
        <end position="71"/>
    </location>
</feature>
<proteinExistence type="predicted"/>
<dbReference type="Proteomes" id="UP000650628">
    <property type="component" value="Unassembled WGS sequence"/>
</dbReference>
<evidence type="ECO:0000256" key="1">
    <source>
        <dbReference type="ARBA" id="ARBA00023015"/>
    </source>
</evidence>
<dbReference type="EMBL" id="BOOO01000037">
    <property type="protein sequence ID" value="GII32985.1"/>
    <property type="molecule type" value="Genomic_DNA"/>
</dbReference>
<comment type="caution">
    <text evidence="5">The sequence shown here is derived from an EMBL/GenBank/DDBJ whole genome shotgun (WGS) entry which is preliminary data.</text>
</comment>
<dbReference type="InterPro" id="IPR028082">
    <property type="entry name" value="Peripla_BP_I"/>
</dbReference>
<dbReference type="InterPro" id="IPR010982">
    <property type="entry name" value="Lambda_DNA-bd_dom_sf"/>
</dbReference>
<reference evidence="5 6" key="1">
    <citation type="submission" date="2021-01" db="EMBL/GenBank/DDBJ databases">
        <title>Whole genome shotgun sequence of Planotetraspora mira NBRC 15435.</title>
        <authorList>
            <person name="Komaki H."/>
            <person name="Tamura T."/>
        </authorList>
    </citation>
    <scope>NUCLEOTIDE SEQUENCE [LARGE SCALE GENOMIC DNA]</scope>
    <source>
        <strain evidence="5 6">NBRC 15435</strain>
    </source>
</reference>
<dbReference type="SUPFAM" id="SSF53822">
    <property type="entry name" value="Periplasmic binding protein-like I"/>
    <property type="match status" value="1"/>
</dbReference>
<dbReference type="Gene3D" id="3.40.50.2300">
    <property type="match status" value="2"/>
</dbReference>
<dbReference type="PANTHER" id="PTHR30146:SF155">
    <property type="entry name" value="ALANINE RACEMASE"/>
    <property type="match status" value="1"/>
</dbReference>
<dbReference type="Pfam" id="PF13377">
    <property type="entry name" value="Peripla_BP_3"/>
    <property type="match status" value="1"/>
</dbReference>
<evidence type="ECO:0000313" key="6">
    <source>
        <dbReference type="Proteomes" id="UP000650628"/>
    </source>
</evidence>
<dbReference type="SUPFAM" id="SSF47413">
    <property type="entry name" value="lambda repressor-like DNA-binding domains"/>
    <property type="match status" value="1"/>
</dbReference>
<dbReference type="CDD" id="cd06267">
    <property type="entry name" value="PBP1_LacI_sugar_binding-like"/>
    <property type="match status" value="1"/>
</dbReference>